<proteinExistence type="predicted"/>
<protein>
    <submittedName>
        <fullName evidence="1">Uncharacterized protein</fullName>
    </submittedName>
</protein>
<dbReference type="PROSITE" id="PS51257">
    <property type="entry name" value="PROKAR_LIPOPROTEIN"/>
    <property type="match status" value="1"/>
</dbReference>
<sequence length="43" mass="5201">MFLSKTVLFTSTIFRKRSDPMSVYYHITLGCYYLYKILPRYLA</sequence>
<accession>A0A0E9W8A4</accession>
<name>A0A0E9W8A4_ANGAN</name>
<organism evidence="1">
    <name type="scientific">Anguilla anguilla</name>
    <name type="common">European freshwater eel</name>
    <name type="synonym">Muraena anguilla</name>
    <dbReference type="NCBI Taxonomy" id="7936"/>
    <lineage>
        <taxon>Eukaryota</taxon>
        <taxon>Metazoa</taxon>
        <taxon>Chordata</taxon>
        <taxon>Craniata</taxon>
        <taxon>Vertebrata</taxon>
        <taxon>Euteleostomi</taxon>
        <taxon>Actinopterygii</taxon>
        <taxon>Neopterygii</taxon>
        <taxon>Teleostei</taxon>
        <taxon>Anguilliformes</taxon>
        <taxon>Anguillidae</taxon>
        <taxon>Anguilla</taxon>
    </lineage>
</organism>
<reference evidence="1" key="1">
    <citation type="submission" date="2014-11" db="EMBL/GenBank/DDBJ databases">
        <authorList>
            <person name="Amaro Gonzalez C."/>
        </authorList>
    </citation>
    <scope>NUCLEOTIDE SEQUENCE</scope>
</reference>
<dbReference type="EMBL" id="GBXM01021963">
    <property type="protein sequence ID" value="JAH86614.1"/>
    <property type="molecule type" value="Transcribed_RNA"/>
</dbReference>
<dbReference type="AlphaFoldDB" id="A0A0E9W8A4"/>
<evidence type="ECO:0000313" key="1">
    <source>
        <dbReference type="EMBL" id="JAH86614.1"/>
    </source>
</evidence>
<reference evidence="1" key="2">
    <citation type="journal article" date="2015" name="Fish Shellfish Immunol.">
        <title>Early steps in the European eel (Anguilla anguilla)-Vibrio vulnificus interaction in the gills: Role of the RtxA13 toxin.</title>
        <authorList>
            <person name="Callol A."/>
            <person name="Pajuelo D."/>
            <person name="Ebbesson L."/>
            <person name="Teles M."/>
            <person name="MacKenzie S."/>
            <person name="Amaro C."/>
        </authorList>
    </citation>
    <scope>NUCLEOTIDE SEQUENCE</scope>
</reference>